<accession>A0ABT1D2L0</accession>
<dbReference type="RefSeq" id="WP_252952123.1">
    <property type="nucleotide sequence ID" value="NZ_JAFIRR010000028.1"/>
</dbReference>
<evidence type="ECO:0008006" key="3">
    <source>
        <dbReference type="Google" id="ProtNLM"/>
    </source>
</evidence>
<name>A0ABT1D2L0_9PROT</name>
<dbReference type="EMBL" id="JAFIRR010000028">
    <property type="protein sequence ID" value="MCO6415525.1"/>
    <property type="molecule type" value="Genomic_DNA"/>
</dbReference>
<evidence type="ECO:0000313" key="2">
    <source>
        <dbReference type="Proteomes" id="UP001523392"/>
    </source>
</evidence>
<sequence>MTRILAALTLSLSLVLGGCQNPDGSTNWGNTLLLGAGIGAAAGLIAGAANDRPHGRYAEGYGRGGRGYGGYGRGGPHGGYRGW</sequence>
<proteinExistence type="predicted"/>
<keyword evidence="2" id="KW-1185">Reference proteome</keyword>
<gene>
    <name evidence="1" type="ORF">JYK14_04945</name>
</gene>
<comment type="caution">
    <text evidence="1">The sequence shown here is derived from an EMBL/GenBank/DDBJ whole genome shotgun (WGS) entry which is preliminary data.</text>
</comment>
<dbReference type="PROSITE" id="PS51257">
    <property type="entry name" value="PROKAR_LIPOPROTEIN"/>
    <property type="match status" value="1"/>
</dbReference>
<reference evidence="1 2" key="1">
    <citation type="submission" date="2021-12" db="EMBL/GenBank/DDBJ databases">
        <title>Siccirubricoccus leaddurans sp. nov., a high concentration Zn2+ tolerance bacterium.</title>
        <authorList>
            <person name="Cao Y."/>
        </authorList>
    </citation>
    <scope>NUCLEOTIDE SEQUENCE [LARGE SCALE GENOMIC DNA]</scope>
    <source>
        <strain evidence="1 2">KC 17139</strain>
    </source>
</reference>
<protein>
    <recommendedName>
        <fullName evidence="3">Glycine zipper domain-containing protein</fullName>
    </recommendedName>
</protein>
<organism evidence="1 2">
    <name type="scientific">Siccirubricoccus soli</name>
    <dbReference type="NCBI Taxonomy" id="2899147"/>
    <lineage>
        <taxon>Bacteria</taxon>
        <taxon>Pseudomonadati</taxon>
        <taxon>Pseudomonadota</taxon>
        <taxon>Alphaproteobacteria</taxon>
        <taxon>Acetobacterales</taxon>
        <taxon>Roseomonadaceae</taxon>
        <taxon>Siccirubricoccus</taxon>
    </lineage>
</organism>
<dbReference type="Proteomes" id="UP001523392">
    <property type="component" value="Unassembled WGS sequence"/>
</dbReference>
<evidence type="ECO:0000313" key="1">
    <source>
        <dbReference type="EMBL" id="MCO6415525.1"/>
    </source>
</evidence>